<feature type="domain" description="SAM-dependent MTase TRM10-type" evidence="10">
    <location>
        <begin position="137"/>
        <end position="357"/>
    </location>
</feature>
<evidence type="ECO:0000256" key="7">
    <source>
        <dbReference type="ARBA" id="ARBA00032166"/>
    </source>
</evidence>
<reference evidence="12" key="1">
    <citation type="journal article" date="2012" name="MBio">
        <title>Comparative genome analysis of Trichophyton rubrum and related dermatophytes reveals candidate genes involved in infection.</title>
        <authorList>
            <person name="Martinez D.A."/>
            <person name="Oliver B.G."/>
            <person name="Graeser Y."/>
            <person name="Goldberg J.M."/>
            <person name="Li W."/>
            <person name="Martinez-Rossi N.M."/>
            <person name="Monod M."/>
            <person name="Shelest E."/>
            <person name="Barton R.C."/>
            <person name="Birch E."/>
            <person name="Brakhage A.A."/>
            <person name="Chen Z."/>
            <person name="Gurr S.J."/>
            <person name="Heiman D."/>
            <person name="Heitman J."/>
            <person name="Kosti I."/>
            <person name="Rossi A."/>
            <person name="Saif S."/>
            <person name="Samalova M."/>
            <person name="Saunders C.W."/>
            <person name="Shea T."/>
            <person name="Summerbell R.C."/>
            <person name="Xu J."/>
            <person name="Young S."/>
            <person name="Zeng Q."/>
            <person name="Birren B.W."/>
            <person name="Cuomo C.A."/>
            <person name="White T.C."/>
        </authorList>
    </citation>
    <scope>NUCLEOTIDE SEQUENCE [LARGE SCALE GENOMIC DNA]</scope>
    <source>
        <strain evidence="12">ATCC MYA-4606 / CBS 127.97</strain>
    </source>
</reference>
<feature type="compositionally biased region" description="Basic and acidic residues" evidence="9">
    <location>
        <begin position="36"/>
        <end position="46"/>
    </location>
</feature>
<gene>
    <name evidence="11" type="ORF">TEQG_07031</name>
</gene>
<keyword evidence="4" id="KW-0808">Transferase</keyword>
<dbReference type="OrthoDB" id="278300at2759"/>
<evidence type="ECO:0000256" key="4">
    <source>
        <dbReference type="ARBA" id="ARBA00022679"/>
    </source>
</evidence>
<sequence>MEAEERPSKLQKTEHEAGDSPVDVPMSKVVQDPSNNDDKPKIEAKSEGCTQAAIDTAIDAAADQTQQPTLSKNQLKKLAKQRRWEDQRERRKEYRKEKLQKKRERSKALKAELQASGVALIPGVHVEGILPDKNKIRREARARAVNVPLTFIIDCNFDELMHDTELKSLSSQITRSYSDNAKAAYRASLVIASFHGKLKERFDTVLSKNHENWIGVKITQDDFATAAESSQLRMHDIRHPNLKGAFADKSESGALKEEGEVVYLTSDSPNTLTELKPYSTYIIGGIVDKNRHKGICYQRALDKGMKTAKLPIGDYMQMTSRFVLATNHVMEIMLKWLELKDWGKAFSQVMPKRKGGRLKSEVSTPASSEAGYDTHPGGGEVLGAKSRADADDAERDDGEGVEGDLRTETEELTGNEREHGEENKLI</sequence>
<evidence type="ECO:0000256" key="8">
    <source>
        <dbReference type="ARBA" id="ARBA00048434"/>
    </source>
</evidence>
<evidence type="ECO:0000313" key="11">
    <source>
        <dbReference type="EMBL" id="EGE07961.1"/>
    </source>
</evidence>
<dbReference type="HOGENOM" id="CLU_034384_0_0_1"/>
<dbReference type="PANTHER" id="PTHR13563:SF13">
    <property type="entry name" value="TRNA METHYLTRANSFERASE 10 HOMOLOG A"/>
    <property type="match status" value="1"/>
</dbReference>
<evidence type="ECO:0000256" key="9">
    <source>
        <dbReference type="SAM" id="MobiDB-lite"/>
    </source>
</evidence>
<feature type="region of interest" description="Disordered" evidence="9">
    <location>
        <begin position="60"/>
        <end position="108"/>
    </location>
</feature>
<evidence type="ECO:0000259" key="10">
    <source>
        <dbReference type="PROSITE" id="PS51675"/>
    </source>
</evidence>
<evidence type="ECO:0000256" key="6">
    <source>
        <dbReference type="ARBA" id="ARBA00031792"/>
    </source>
</evidence>
<dbReference type="eggNOG" id="KOG2967">
    <property type="taxonomic scope" value="Eukaryota"/>
</dbReference>
<evidence type="ECO:0000313" key="12">
    <source>
        <dbReference type="Proteomes" id="UP000009169"/>
    </source>
</evidence>
<feature type="compositionally biased region" description="Acidic residues" evidence="9">
    <location>
        <begin position="391"/>
        <end position="402"/>
    </location>
</feature>
<evidence type="ECO:0000256" key="5">
    <source>
        <dbReference type="ARBA" id="ARBA00022691"/>
    </source>
</evidence>
<feature type="region of interest" description="Disordered" evidence="9">
    <location>
        <begin position="353"/>
        <end position="426"/>
    </location>
</feature>
<dbReference type="GO" id="GO:0005634">
    <property type="term" value="C:nucleus"/>
    <property type="evidence" value="ECO:0007669"/>
    <property type="project" value="TreeGrafter"/>
</dbReference>
<dbReference type="EC" id="2.1.1.221" evidence="1"/>
<dbReference type="InterPro" id="IPR038459">
    <property type="entry name" value="MT_TRM10-typ_sf"/>
</dbReference>
<keyword evidence="3" id="KW-0489">Methyltransferase</keyword>
<dbReference type="CDD" id="cd18089">
    <property type="entry name" value="SPOUT_Trm10-like"/>
    <property type="match status" value="1"/>
</dbReference>
<organism evidence="11 12">
    <name type="scientific">Trichophyton equinum (strain ATCC MYA-4606 / CBS 127.97)</name>
    <name type="common">Horse ringworm fungus</name>
    <dbReference type="NCBI Taxonomy" id="559882"/>
    <lineage>
        <taxon>Eukaryota</taxon>
        <taxon>Fungi</taxon>
        <taxon>Dikarya</taxon>
        <taxon>Ascomycota</taxon>
        <taxon>Pezizomycotina</taxon>
        <taxon>Eurotiomycetes</taxon>
        <taxon>Eurotiomycetidae</taxon>
        <taxon>Onygenales</taxon>
        <taxon>Arthrodermataceae</taxon>
        <taxon>Trichophyton</taxon>
    </lineage>
</organism>
<dbReference type="VEuPathDB" id="FungiDB:TEQG_07031"/>
<dbReference type="GO" id="GO:0002939">
    <property type="term" value="P:tRNA N1-guanine methylation"/>
    <property type="evidence" value="ECO:0007669"/>
    <property type="project" value="TreeGrafter"/>
</dbReference>
<dbReference type="AlphaFoldDB" id="F2Q1E3"/>
<dbReference type="Gene3D" id="3.40.1280.30">
    <property type="match status" value="1"/>
</dbReference>
<comment type="catalytic activity">
    <reaction evidence="8">
        <text>guanosine(9) in tRNA + S-adenosyl-L-methionine = N(1)-methylguanosine(9) in tRNA + S-adenosyl-L-homocysteine + H(+)</text>
        <dbReference type="Rhea" id="RHEA:43156"/>
        <dbReference type="Rhea" id="RHEA-COMP:10367"/>
        <dbReference type="Rhea" id="RHEA-COMP:10368"/>
        <dbReference type="ChEBI" id="CHEBI:15378"/>
        <dbReference type="ChEBI" id="CHEBI:57856"/>
        <dbReference type="ChEBI" id="CHEBI:59789"/>
        <dbReference type="ChEBI" id="CHEBI:73542"/>
        <dbReference type="ChEBI" id="CHEBI:74269"/>
        <dbReference type="EC" id="2.1.1.221"/>
    </reaction>
</comment>
<dbReference type="PANTHER" id="PTHR13563">
    <property type="entry name" value="TRNA (GUANINE-9-) METHYLTRANSFERASE"/>
    <property type="match status" value="1"/>
</dbReference>
<dbReference type="Proteomes" id="UP000009169">
    <property type="component" value="Unassembled WGS sequence"/>
</dbReference>
<dbReference type="GO" id="GO:0000049">
    <property type="term" value="F:tRNA binding"/>
    <property type="evidence" value="ECO:0007669"/>
    <property type="project" value="TreeGrafter"/>
</dbReference>
<protein>
    <recommendedName>
        <fullName evidence="2">tRNA (guanine(9)-N1)-methyltransferase</fullName>
        <ecNumber evidence="1">2.1.1.221</ecNumber>
    </recommendedName>
    <alternativeName>
        <fullName evidence="7">tRNA methyltransferase 10</fullName>
    </alternativeName>
    <alternativeName>
        <fullName evidence="6">tRNA(m1G9)-methyltransferase</fullName>
    </alternativeName>
</protein>
<feature type="compositionally biased region" description="Basic and acidic residues" evidence="9">
    <location>
        <begin position="403"/>
        <end position="426"/>
    </location>
</feature>
<evidence type="ECO:0000256" key="2">
    <source>
        <dbReference type="ARBA" id="ARBA00020451"/>
    </source>
</evidence>
<dbReference type="GO" id="GO:0052905">
    <property type="term" value="F:tRNA (guanosine(9)-N1)-methyltransferase activity"/>
    <property type="evidence" value="ECO:0007669"/>
    <property type="project" value="UniProtKB-EC"/>
</dbReference>
<dbReference type="PROSITE" id="PS51675">
    <property type="entry name" value="SAM_MT_TRM10"/>
    <property type="match status" value="1"/>
</dbReference>
<keyword evidence="12" id="KW-1185">Reference proteome</keyword>
<dbReference type="InterPro" id="IPR028564">
    <property type="entry name" value="MT_TRM10-typ"/>
</dbReference>
<proteinExistence type="predicted"/>
<dbReference type="InterPro" id="IPR007356">
    <property type="entry name" value="tRNA_m1G_MeTrfase_euk"/>
</dbReference>
<dbReference type="EMBL" id="DS995769">
    <property type="protein sequence ID" value="EGE07961.1"/>
    <property type="molecule type" value="Genomic_DNA"/>
</dbReference>
<accession>F2Q1E3</accession>
<feature type="region of interest" description="Disordered" evidence="9">
    <location>
        <begin position="1"/>
        <end position="47"/>
    </location>
</feature>
<keyword evidence="5" id="KW-0949">S-adenosyl-L-methionine</keyword>
<evidence type="ECO:0000256" key="1">
    <source>
        <dbReference type="ARBA" id="ARBA00012797"/>
    </source>
</evidence>
<feature type="compositionally biased region" description="Basic and acidic residues" evidence="9">
    <location>
        <begin position="82"/>
        <end position="97"/>
    </location>
</feature>
<evidence type="ECO:0000256" key="3">
    <source>
        <dbReference type="ARBA" id="ARBA00022603"/>
    </source>
</evidence>
<feature type="compositionally biased region" description="Basic and acidic residues" evidence="9">
    <location>
        <begin position="1"/>
        <end position="18"/>
    </location>
</feature>
<name>F2Q1E3_TRIEC</name>